<gene>
    <name evidence="5" type="ORF">H8710_07865</name>
</gene>
<proteinExistence type="inferred from homology"/>
<dbReference type="PANTHER" id="PTHR42811">
    <property type="entry name" value="SERINE ACETYLTRANSFERASE"/>
    <property type="match status" value="1"/>
</dbReference>
<dbReference type="InterPro" id="IPR018357">
    <property type="entry name" value="Hexapep_transf_CS"/>
</dbReference>
<sequence>MNIREKITNYSKGDDMDRFWKMFRRRERTKNRFFRDILTFRLSRLAHRHGGYVGNGTRFASIPTLPHGLHGVYISRYAVIGKNCRIYQNVTIGEVERRAPAVGDNCLIGAGAVLIGGIRIGDNVKIGAGAVIHTDVPDNCTVVPPPARIIEKG</sequence>
<dbReference type="Gene3D" id="2.160.10.10">
    <property type="entry name" value="Hexapeptide repeat proteins"/>
    <property type="match status" value="1"/>
</dbReference>
<dbReference type="InterPro" id="IPR045304">
    <property type="entry name" value="LbH_SAT"/>
</dbReference>
<keyword evidence="4" id="KW-0012">Acyltransferase</keyword>
<dbReference type="Pfam" id="PF00132">
    <property type="entry name" value="Hexapep"/>
    <property type="match status" value="1"/>
</dbReference>
<organism evidence="5 6">
    <name type="scientific">Fumia xinanensis</name>
    <dbReference type="NCBI Taxonomy" id="2763659"/>
    <lineage>
        <taxon>Bacteria</taxon>
        <taxon>Bacillati</taxon>
        <taxon>Bacillota</taxon>
        <taxon>Clostridia</taxon>
        <taxon>Eubacteriales</taxon>
        <taxon>Oscillospiraceae</taxon>
        <taxon>Fumia</taxon>
    </lineage>
</organism>
<keyword evidence="2" id="KW-0808">Transferase</keyword>
<dbReference type="EMBL" id="JACRSV010000002">
    <property type="protein sequence ID" value="MBC8559978.1"/>
    <property type="molecule type" value="Genomic_DNA"/>
</dbReference>
<evidence type="ECO:0000256" key="1">
    <source>
        <dbReference type="ARBA" id="ARBA00007274"/>
    </source>
</evidence>
<protein>
    <submittedName>
        <fullName evidence="5">Serine acetyltransferase</fullName>
    </submittedName>
</protein>
<keyword evidence="6" id="KW-1185">Reference proteome</keyword>
<evidence type="ECO:0000256" key="2">
    <source>
        <dbReference type="ARBA" id="ARBA00022679"/>
    </source>
</evidence>
<comment type="similarity">
    <text evidence="1">Belongs to the transferase hexapeptide repeat family.</text>
</comment>
<dbReference type="InterPro" id="IPR001451">
    <property type="entry name" value="Hexapep"/>
</dbReference>
<dbReference type="RefSeq" id="WP_249294948.1">
    <property type="nucleotide sequence ID" value="NZ_JACRSV010000002.1"/>
</dbReference>
<dbReference type="CDD" id="cd03354">
    <property type="entry name" value="LbH_SAT"/>
    <property type="match status" value="1"/>
</dbReference>
<comment type="caution">
    <text evidence="5">The sequence shown here is derived from an EMBL/GenBank/DDBJ whole genome shotgun (WGS) entry which is preliminary data.</text>
</comment>
<dbReference type="SUPFAM" id="SSF51161">
    <property type="entry name" value="Trimeric LpxA-like enzymes"/>
    <property type="match status" value="1"/>
</dbReference>
<keyword evidence="3" id="KW-0677">Repeat</keyword>
<reference evidence="5" key="1">
    <citation type="submission" date="2020-08" db="EMBL/GenBank/DDBJ databases">
        <title>Genome public.</title>
        <authorList>
            <person name="Liu C."/>
            <person name="Sun Q."/>
        </authorList>
    </citation>
    <scope>NUCLEOTIDE SEQUENCE</scope>
    <source>
        <strain evidence="5">NSJ-33</strain>
    </source>
</reference>
<dbReference type="GO" id="GO:0016746">
    <property type="term" value="F:acyltransferase activity"/>
    <property type="evidence" value="ECO:0007669"/>
    <property type="project" value="UniProtKB-KW"/>
</dbReference>
<dbReference type="InterPro" id="IPR011004">
    <property type="entry name" value="Trimer_LpxA-like_sf"/>
</dbReference>
<dbReference type="AlphaFoldDB" id="A0A926I2W5"/>
<evidence type="ECO:0000313" key="5">
    <source>
        <dbReference type="EMBL" id="MBC8559978.1"/>
    </source>
</evidence>
<evidence type="ECO:0000256" key="4">
    <source>
        <dbReference type="ARBA" id="ARBA00023315"/>
    </source>
</evidence>
<name>A0A926I2W5_9FIRM</name>
<accession>A0A926I2W5</accession>
<dbReference type="Proteomes" id="UP000610760">
    <property type="component" value="Unassembled WGS sequence"/>
</dbReference>
<evidence type="ECO:0000313" key="6">
    <source>
        <dbReference type="Proteomes" id="UP000610760"/>
    </source>
</evidence>
<evidence type="ECO:0000256" key="3">
    <source>
        <dbReference type="ARBA" id="ARBA00022737"/>
    </source>
</evidence>
<dbReference type="PROSITE" id="PS00101">
    <property type="entry name" value="HEXAPEP_TRANSFERASES"/>
    <property type="match status" value="1"/>
</dbReference>